<name>A0A5J4WR99_9EUKA</name>
<dbReference type="Pfam" id="PF00621">
    <property type="entry name" value="RhoGEF"/>
    <property type="match status" value="1"/>
</dbReference>
<feature type="region of interest" description="Disordered" evidence="1">
    <location>
        <begin position="468"/>
        <end position="490"/>
    </location>
</feature>
<protein>
    <recommendedName>
        <fullName evidence="2">DH domain-containing protein</fullName>
    </recommendedName>
</protein>
<dbReference type="PANTHER" id="PTHR12673">
    <property type="entry name" value="FACIOGENITAL DYSPLASIA PROTEIN"/>
    <property type="match status" value="1"/>
</dbReference>
<dbReference type="Gene3D" id="2.30.29.30">
    <property type="entry name" value="Pleckstrin-homology domain (PH domain)/Phosphotyrosine-binding domain (PTB)"/>
    <property type="match status" value="1"/>
</dbReference>
<accession>A0A5J4WR99</accession>
<dbReference type="SMART" id="SM00325">
    <property type="entry name" value="RhoGEF"/>
    <property type="match status" value="1"/>
</dbReference>
<dbReference type="OrthoDB" id="207120at2759"/>
<dbReference type="InterPro" id="IPR011993">
    <property type="entry name" value="PH-like_dom_sf"/>
</dbReference>
<evidence type="ECO:0000313" key="3">
    <source>
        <dbReference type="EMBL" id="KAA6397448.1"/>
    </source>
</evidence>
<dbReference type="GO" id="GO:0005737">
    <property type="term" value="C:cytoplasm"/>
    <property type="evidence" value="ECO:0007669"/>
    <property type="project" value="TreeGrafter"/>
</dbReference>
<dbReference type="CDD" id="cd00160">
    <property type="entry name" value="RhoGEF"/>
    <property type="match status" value="1"/>
</dbReference>
<dbReference type="Proteomes" id="UP000324800">
    <property type="component" value="Unassembled WGS sequence"/>
</dbReference>
<dbReference type="InterPro" id="IPR000219">
    <property type="entry name" value="DH_dom"/>
</dbReference>
<dbReference type="AlphaFoldDB" id="A0A5J4WR99"/>
<organism evidence="3 4">
    <name type="scientific">Streblomastix strix</name>
    <dbReference type="NCBI Taxonomy" id="222440"/>
    <lineage>
        <taxon>Eukaryota</taxon>
        <taxon>Metamonada</taxon>
        <taxon>Preaxostyla</taxon>
        <taxon>Oxymonadida</taxon>
        <taxon>Streblomastigidae</taxon>
        <taxon>Streblomastix</taxon>
    </lineage>
</organism>
<dbReference type="SUPFAM" id="SSF48065">
    <property type="entry name" value="DBL homology domain (DH-domain)"/>
    <property type="match status" value="1"/>
</dbReference>
<evidence type="ECO:0000313" key="4">
    <source>
        <dbReference type="Proteomes" id="UP000324800"/>
    </source>
</evidence>
<dbReference type="EMBL" id="SNRW01001177">
    <property type="protein sequence ID" value="KAA6397448.1"/>
    <property type="molecule type" value="Genomic_DNA"/>
</dbReference>
<dbReference type="GO" id="GO:0005085">
    <property type="term" value="F:guanyl-nucleotide exchange factor activity"/>
    <property type="evidence" value="ECO:0007669"/>
    <property type="project" value="InterPro"/>
</dbReference>
<reference evidence="3 4" key="1">
    <citation type="submission" date="2019-03" db="EMBL/GenBank/DDBJ databases">
        <title>Single cell metagenomics reveals metabolic interactions within the superorganism composed of flagellate Streblomastix strix and complex community of Bacteroidetes bacteria on its surface.</title>
        <authorList>
            <person name="Treitli S.C."/>
            <person name="Kolisko M."/>
            <person name="Husnik F."/>
            <person name="Keeling P."/>
            <person name="Hampl V."/>
        </authorList>
    </citation>
    <scope>NUCLEOTIDE SEQUENCE [LARGE SCALE GENOMIC DNA]</scope>
    <source>
        <strain evidence="3">ST1C</strain>
    </source>
</reference>
<proteinExistence type="predicted"/>
<feature type="region of interest" description="Disordered" evidence="1">
    <location>
        <begin position="520"/>
        <end position="548"/>
    </location>
</feature>
<dbReference type="PANTHER" id="PTHR12673:SF159">
    <property type="entry name" value="LD03170P"/>
    <property type="match status" value="1"/>
</dbReference>
<dbReference type="SUPFAM" id="SSF50729">
    <property type="entry name" value="PH domain-like"/>
    <property type="match status" value="1"/>
</dbReference>
<dbReference type="Gene3D" id="1.20.900.10">
    <property type="entry name" value="Dbl homology (DH) domain"/>
    <property type="match status" value="1"/>
</dbReference>
<evidence type="ECO:0000259" key="2">
    <source>
        <dbReference type="PROSITE" id="PS50010"/>
    </source>
</evidence>
<sequence length="817" mass="96923">KKEKQAARVILRVLLWNRDYRVAKPVFEMMRQQKNVVRELIETEKNYVQRLEVCVKCFLRPLQSLSLDQHISVTKKQLKDIFINIEQILNFHYLFVDELVNVAQRWSVHSRVGQLFCKQAPFLKISVEYFQKKEKASKLLNELLKTDSKFKQNIESFTYLDEVNHETLEQFLNRPVKRITEYNLLLQKLDESMFDWQADSKHVSLASKMMGEISSFINFCIHRKRNMEKVLEIEQSISSSNPYPIMMKLAEEATRNDLKTKGANEEDKIRNQWMKYFHKIRLVKPSRHFVSQIEVYKVEADSYQSRSLILLSDVLLICKKKAFLQRLDLLNVLTVETLEFRIVGKKKDMEKIRKLRKEINDQVEKEKERQNKEEEEQELKLKETGHASQIMRTDVNKRKKRVKLNFNIWKKIQDQKKDLYESSTLQGRYLFFIFTPDNTYLFDAQKSDARRRFIIKLEELLAKKNEGKVEKNKKTAQTSHLKQHKSKKQEQIITKQQESLIKTIPQTIKKKQNVKMMVKKKKLVKQNDQEKERNNNKDEQYKEVEYEEEVEVEQEIEVEELIPSSYLSSNKVDEEQDDTNAPPPNCVSPSLSNPFRPPKQPKLWQRLLNEWKLNWNNQMLCDEPKIDDQIPLLKQLSGMSQLTYKYAQKPTLNMELDNSTYLDEENNNNNSQEDDETIDPEVVKLRQQRGPIPKFLVYDQIKQQLMLQDNEIQGLSEKGRDQRIQSVVIVIDEVCENALIKAVPVPPNMLPPNHPFVLKGPPPNWKRKEHINPRLSKSQQAELEVRAKRQAIFLTICAFIDERYTLNIFDERLVKRQ</sequence>
<comment type="caution">
    <text evidence="3">The sequence shown here is derived from an EMBL/GenBank/DDBJ whole genome shotgun (WGS) entry which is preliminary data.</text>
</comment>
<evidence type="ECO:0000256" key="1">
    <source>
        <dbReference type="SAM" id="MobiDB-lite"/>
    </source>
</evidence>
<dbReference type="InterPro" id="IPR035899">
    <property type="entry name" value="DBL_dom_sf"/>
</dbReference>
<dbReference type="InterPro" id="IPR051092">
    <property type="entry name" value="FYVE_RhoGEF_PH"/>
</dbReference>
<feature type="domain" description="DH" evidence="2">
    <location>
        <begin position="32"/>
        <end position="220"/>
    </location>
</feature>
<feature type="region of interest" description="Disordered" evidence="1">
    <location>
        <begin position="570"/>
        <end position="598"/>
    </location>
</feature>
<feature type="region of interest" description="Disordered" evidence="1">
    <location>
        <begin position="362"/>
        <end position="381"/>
    </location>
</feature>
<gene>
    <name evidence="3" type="ORF">EZS28_007022</name>
</gene>
<feature type="compositionally biased region" description="Basic and acidic residues" evidence="1">
    <location>
        <begin position="525"/>
        <end position="544"/>
    </location>
</feature>
<feature type="non-terminal residue" evidence="3">
    <location>
        <position position="1"/>
    </location>
</feature>
<dbReference type="PROSITE" id="PS50010">
    <property type="entry name" value="DH_2"/>
    <property type="match status" value="1"/>
</dbReference>